<reference evidence="1 2" key="1">
    <citation type="journal article" date="2000" name="Virology">
        <title>Complete genomic sequence of the Amsacta moorei entomopoxvirus: analysis and comparison with other poxviruses.</title>
        <authorList>
            <person name="Bawden A.L."/>
            <person name="Glassberg K.J."/>
            <person name="Diggans J."/>
            <person name="Shaw R."/>
            <person name="Farmerie W."/>
            <person name="Moyer R.W."/>
        </authorList>
    </citation>
    <scope>NUCLEOTIDE SEQUENCE [LARGE SCALE GENOMIC DNA]</scope>
</reference>
<evidence type="ECO:0000313" key="2">
    <source>
        <dbReference type="Proteomes" id="UP000000872"/>
    </source>
</evidence>
<dbReference type="GeneID" id="1494719"/>
<accession>Q9EMS0</accession>
<dbReference type="KEGG" id="vg:1494719"/>
<organism evidence="1 2">
    <name type="scientific">Amsacta moorei entomopoxvirus</name>
    <name type="common">AmEPV</name>
    <dbReference type="NCBI Taxonomy" id="28321"/>
    <lineage>
        <taxon>Viruses</taxon>
        <taxon>Varidnaviria</taxon>
        <taxon>Bamfordvirae</taxon>
        <taxon>Nucleocytoviricota</taxon>
        <taxon>Pokkesviricetes</taxon>
        <taxon>Chitovirales</taxon>
        <taxon>Poxviridae</taxon>
        <taxon>Entomopoxvirinae</taxon>
        <taxon>Betaentomopoxvirus</taxon>
    </lineage>
</organism>
<sequence length="61" mass="7348">MCNIIMKLKALIIVNIFNFHINNIFCNKKNKIDIKYAIIEEEYVMEECVVEYIDCYIEKII</sequence>
<protein>
    <submittedName>
        <fullName evidence="1">AMV129</fullName>
    </submittedName>
</protein>
<dbReference type="Proteomes" id="UP000000872">
    <property type="component" value="Segment"/>
</dbReference>
<proteinExistence type="predicted"/>
<dbReference type="RefSeq" id="NP_064911.1">
    <property type="nucleotide sequence ID" value="NC_002520.1"/>
</dbReference>
<organismHost>
    <name type="scientific">Amsacta</name>
    <dbReference type="NCBI Taxonomy" id="340055"/>
</organismHost>
<evidence type="ECO:0000313" key="1">
    <source>
        <dbReference type="EMBL" id="AAG02835.1"/>
    </source>
</evidence>
<keyword evidence="2" id="KW-1185">Reference proteome</keyword>
<dbReference type="EMBL" id="AF250284">
    <property type="protein sequence ID" value="AAG02835.1"/>
    <property type="molecule type" value="Genomic_DNA"/>
</dbReference>
<name>Q9EMS0_AMEPV</name>
<gene>
    <name evidence="1" type="primary">AMV129</name>
</gene>